<name>L5LSC2_MYODS</name>
<evidence type="ECO:0000313" key="1">
    <source>
        <dbReference type="EMBL" id="ELK28952.1"/>
    </source>
</evidence>
<sequence length="97" mass="10837">MQYTTTPASQAAGAFECKDEHVILLTWRSIGVRCCDEQCRGKVRNTGLRAALKSFQGTKYRALKGHDAKLKVMRTEIDWVTYTAKLKAAKAFEPGVN</sequence>
<accession>L5LSC2</accession>
<dbReference type="Proteomes" id="UP000010556">
    <property type="component" value="Unassembled WGS sequence"/>
</dbReference>
<organism evidence="1 2">
    <name type="scientific">Myotis davidii</name>
    <name type="common">David's myotis</name>
    <dbReference type="NCBI Taxonomy" id="225400"/>
    <lineage>
        <taxon>Eukaryota</taxon>
        <taxon>Metazoa</taxon>
        <taxon>Chordata</taxon>
        <taxon>Craniata</taxon>
        <taxon>Vertebrata</taxon>
        <taxon>Euteleostomi</taxon>
        <taxon>Mammalia</taxon>
        <taxon>Eutheria</taxon>
        <taxon>Laurasiatheria</taxon>
        <taxon>Chiroptera</taxon>
        <taxon>Yangochiroptera</taxon>
        <taxon>Vespertilionidae</taxon>
        <taxon>Myotis</taxon>
    </lineage>
</organism>
<gene>
    <name evidence="1" type="ORF">MDA_GLEAN10021444</name>
</gene>
<keyword evidence="2" id="KW-1185">Reference proteome</keyword>
<dbReference type="AlphaFoldDB" id="L5LSC2"/>
<proteinExistence type="predicted"/>
<evidence type="ECO:0000313" key="2">
    <source>
        <dbReference type="Proteomes" id="UP000010556"/>
    </source>
</evidence>
<protein>
    <submittedName>
        <fullName evidence="1">Uncharacterized protein</fullName>
    </submittedName>
</protein>
<dbReference type="EMBL" id="KB108645">
    <property type="protein sequence ID" value="ELK28952.1"/>
    <property type="molecule type" value="Genomic_DNA"/>
</dbReference>
<reference evidence="2" key="1">
    <citation type="journal article" date="2013" name="Science">
        <title>Comparative analysis of bat genomes provides insight into the evolution of flight and immunity.</title>
        <authorList>
            <person name="Zhang G."/>
            <person name="Cowled C."/>
            <person name="Shi Z."/>
            <person name="Huang Z."/>
            <person name="Bishop-Lilly K.A."/>
            <person name="Fang X."/>
            <person name="Wynne J.W."/>
            <person name="Xiong Z."/>
            <person name="Baker M.L."/>
            <person name="Zhao W."/>
            <person name="Tachedjian M."/>
            <person name="Zhu Y."/>
            <person name="Zhou P."/>
            <person name="Jiang X."/>
            <person name="Ng J."/>
            <person name="Yang L."/>
            <person name="Wu L."/>
            <person name="Xiao J."/>
            <person name="Feng Y."/>
            <person name="Chen Y."/>
            <person name="Sun X."/>
            <person name="Zhang Y."/>
            <person name="Marsh G.A."/>
            <person name="Crameri G."/>
            <person name="Broder C.C."/>
            <person name="Frey K.G."/>
            <person name="Wang L.F."/>
            <person name="Wang J."/>
        </authorList>
    </citation>
    <scope>NUCLEOTIDE SEQUENCE [LARGE SCALE GENOMIC DNA]</scope>
</reference>